<dbReference type="CDD" id="cd06257">
    <property type="entry name" value="DnaJ"/>
    <property type="match status" value="1"/>
</dbReference>
<dbReference type="Proteomes" id="UP000008743">
    <property type="component" value="Unassembled WGS sequence"/>
</dbReference>
<evidence type="ECO:0000313" key="3">
    <source>
        <dbReference type="EMBL" id="KJE90276.1"/>
    </source>
</evidence>
<evidence type="ECO:0000259" key="2">
    <source>
        <dbReference type="PROSITE" id="PS50076"/>
    </source>
</evidence>
<sequence>MEEIARVERCSPTDYYAILAVDQQTWTADSVRRQYIRLSRLVHPDKHGNSPSSTAAFQRVAAAYKAIGTEEGKRAYDAAQAAGTGPTWSNTTTVNAEELLAEVLRQMYKEFCEGELDNIMRMLDQVMALQPDLQLDRQSILTTLERSSKWVQSVQTMSASIKEEFLTFADAYGRFHALAYSDIFGRFDLALLCIRVVIGLPTKTAGTSFAIPERAVSLIISTQNAIDVGRTHIQNFSESWNRASVAEHLQNVALGTIRAIANLRSGRTSASLDSAVESAAAASSSEGDPAPTAPAVD</sequence>
<dbReference type="STRING" id="595528.A0A0D2U539"/>
<dbReference type="Pfam" id="PF00226">
    <property type="entry name" value="DnaJ"/>
    <property type="match status" value="1"/>
</dbReference>
<accession>A0A0D2U539</accession>
<evidence type="ECO:0000313" key="4">
    <source>
        <dbReference type="Proteomes" id="UP000008743"/>
    </source>
</evidence>
<dbReference type="SMART" id="SM00271">
    <property type="entry name" value="DnaJ"/>
    <property type="match status" value="1"/>
</dbReference>
<dbReference type="PANTHER" id="PTHR43908">
    <property type="entry name" value="AT29763P-RELATED"/>
    <property type="match status" value="1"/>
</dbReference>
<dbReference type="InParanoid" id="A0A0D2U539"/>
<dbReference type="Gene3D" id="1.10.287.110">
    <property type="entry name" value="DnaJ domain"/>
    <property type="match status" value="1"/>
</dbReference>
<dbReference type="InterPro" id="IPR001623">
    <property type="entry name" value="DnaJ_domain"/>
</dbReference>
<proteinExistence type="predicted"/>
<dbReference type="EMBL" id="KE346361">
    <property type="protein sequence ID" value="KJE90276.1"/>
    <property type="molecule type" value="Genomic_DNA"/>
</dbReference>
<name>A0A0D2U539_CAPO3</name>
<dbReference type="InterPro" id="IPR036869">
    <property type="entry name" value="J_dom_sf"/>
</dbReference>
<dbReference type="PhylomeDB" id="A0A0D2U539"/>
<dbReference type="GO" id="GO:0071218">
    <property type="term" value="P:cellular response to misfolded protein"/>
    <property type="evidence" value="ECO:0007669"/>
    <property type="project" value="TreeGrafter"/>
</dbReference>
<dbReference type="InterPro" id="IPR051100">
    <property type="entry name" value="DnaJ_subfamily_B/C"/>
</dbReference>
<dbReference type="OrthoDB" id="259708at2759"/>
<gene>
    <name evidence="3" type="ORF">CAOG_001610</name>
</gene>
<dbReference type="GO" id="GO:0030544">
    <property type="term" value="F:Hsp70 protein binding"/>
    <property type="evidence" value="ECO:0007669"/>
    <property type="project" value="TreeGrafter"/>
</dbReference>
<reference evidence="4" key="1">
    <citation type="submission" date="2011-02" db="EMBL/GenBank/DDBJ databases">
        <title>The Genome Sequence of Capsaspora owczarzaki ATCC 30864.</title>
        <authorList>
            <person name="Russ C."/>
            <person name="Cuomo C."/>
            <person name="Burger G."/>
            <person name="Gray M.W."/>
            <person name="Holland P.W.H."/>
            <person name="King N."/>
            <person name="Lang F.B.F."/>
            <person name="Roger A.J."/>
            <person name="Ruiz-Trillo I."/>
            <person name="Young S.K."/>
            <person name="Zeng Q."/>
            <person name="Gargeya S."/>
            <person name="Alvarado L."/>
            <person name="Berlin A."/>
            <person name="Chapman S.B."/>
            <person name="Chen Z."/>
            <person name="Freedman E."/>
            <person name="Gellesch M."/>
            <person name="Goldberg J."/>
            <person name="Griggs A."/>
            <person name="Gujja S."/>
            <person name="Heilman E."/>
            <person name="Heiman D."/>
            <person name="Howarth C."/>
            <person name="Mehta T."/>
            <person name="Neiman D."/>
            <person name="Pearson M."/>
            <person name="Roberts A."/>
            <person name="Saif S."/>
            <person name="Shea T."/>
            <person name="Shenoy N."/>
            <person name="Sisk P."/>
            <person name="Stolte C."/>
            <person name="Sykes S."/>
            <person name="White J."/>
            <person name="Yandava C."/>
            <person name="Haas B."/>
            <person name="Nusbaum C."/>
            <person name="Birren B."/>
        </authorList>
    </citation>
    <scope>NUCLEOTIDE SEQUENCE</scope>
    <source>
        <strain evidence="4">ATCC 30864</strain>
    </source>
</reference>
<dbReference type="GO" id="GO:0005789">
    <property type="term" value="C:endoplasmic reticulum membrane"/>
    <property type="evidence" value="ECO:0007669"/>
    <property type="project" value="TreeGrafter"/>
</dbReference>
<dbReference type="AlphaFoldDB" id="A0A0D2U539"/>
<dbReference type="PANTHER" id="PTHR43908:SF5">
    <property type="entry name" value="CHAPERONE PROTEIN DNAJ 49"/>
    <property type="match status" value="1"/>
</dbReference>
<dbReference type="eggNOG" id="KOG0715">
    <property type="taxonomic scope" value="Eukaryota"/>
</dbReference>
<dbReference type="RefSeq" id="XP_004364478.1">
    <property type="nucleotide sequence ID" value="XM_004364421.2"/>
</dbReference>
<keyword evidence="4" id="KW-1185">Reference proteome</keyword>
<dbReference type="SUPFAM" id="SSF46565">
    <property type="entry name" value="Chaperone J-domain"/>
    <property type="match status" value="1"/>
</dbReference>
<feature type="domain" description="J" evidence="2">
    <location>
        <begin position="14"/>
        <end position="80"/>
    </location>
</feature>
<dbReference type="PROSITE" id="PS50076">
    <property type="entry name" value="DNAJ_2"/>
    <property type="match status" value="1"/>
</dbReference>
<evidence type="ECO:0000256" key="1">
    <source>
        <dbReference type="SAM" id="MobiDB-lite"/>
    </source>
</evidence>
<organism evidence="3 4">
    <name type="scientific">Capsaspora owczarzaki (strain ATCC 30864)</name>
    <dbReference type="NCBI Taxonomy" id="595528"/>
    <lineage>
        <taxon>Eukaryota</taxon>
        <taxon>Filasterea</taxon>
        <taxon>Capsaspora</taxon>
    </lineage>
</organism>
<protein>
    <recommendedName>
        <fullName evidence="2">J domain-containing protein</fullName>
    </recommendedName>
</protein>
<feature type="region of interest" description="Disordered" evidence="1">
    <location>
        <begin position="278"/>
        <end position="297"/>
    </location>
</feature>